<dbReference type="eggNOG" id="COG3515">
    <property type="taxonomic scope" value="Bacteria"/>
</dbReference>
<protein>
    <submittedName>
        <fullName evidence="2">Type VI secretion-associated protein, ImpA family</fullName>
    </submittedName>
</protein>
<dbReference type="InterPro" id="IPR017740">
    <property type="entry name" value="TssA-like"/>
</dbReference>
<comment type="caution">
    <text evidence="2">The sequence shown here is derived from an EMBL/GenBank/DDBJ whole genome shotgun (WGS) entry which is preliminary data.</text>
</comment>
<dbReference type="PANTHER" id="PTHR37951">
    <property type="entry name" value="CYTOPLASMIC PROTEIN-RELATED"/>
    <property type="match status" value="1"/>
</dbReference>
<evidence type="ECO:0000259" key="1">
    <source>
        <dbReference type="Pfam" id="PF06812"/>
    </source>
</evidence>
<reference evidence="2 3" key="1">
    <citation type="journal article" date="2011" name="BMC Genomics">
        <title>Comparative genomics reveals diversity among xanthomonads infecting tomato and pepper.</title>
        <authorList>
            <person name="Potnis N."/>
            <person name="Krasileva K."/>
            <person name="Chow V."/>
            <person name="Almeida N.F."/>
            <person name="Patil P.B."/>
            <person name="Ryan R.P."/>
            <person name="Sharlach M."/>
            <person name="Behlau F."/>
            <person name="Dow J.M."/>
            <person name="Momol M.T."/>
            <person name="White F.F."/>
            <person name="Preston J.F."/>
            <person name="Vinatzer B.A."/>
            <person name="Koebnik R."/>
            <person name="Setubal J.C."/>
            <person name="Norman D.J."/>
            <person name="Staskawicz B.J."/>
            <person name="Jones J.B."/>
        </authorList>
    </citation>
    <scope>NUCLEOTIDE SEQUENCE [LARGE SCALE GENOMIC DNA]</scope>
    <source>
        <strain evidence="2 3">ATCC 35937</strain>
    </source>
</reference>
<accession>F0BH71</accession>
<feature type="domain" description="ImpA N-terminal" evidence="1">
    <location>
        <begin position="29"/>
        <end position="152"/>
    </location>
</feature>
<dbReference type="AlphaFoldDB" id="F0BH71"/>
<dbReference type="Pfam" id="PF06812">
    <property type="entry name" value="ImpA_N"/>
    <property type="match status" value="1"/>
</dbReference>
<sequence length="364" mass="39493">MIALPPPHRGGFFDGAPAMHDDTTLQTLLAPVSDDAPAGPDLEYDPDFLRLERDSAIRAERSLGDSVIAAEEPDWDKVQTLALELSRRSRDLRIAGKLGAAWLRLRGLPGWADTLALIHGLLEQHWDSVHPQLDADDDNDPTSRINALVGLSDPMGLLGALRTTPFVQSPRLGRFSLRDLRVANGSIKLPEGQTGPSLAEIEACCLDCTPDTLAASAQSIAEALLQARAIDALLSERVGTAAPDLRPLLTDLRDLERFVLPHWQARQGTTAVAEDGEQAAGEDHATTPTTAMRRTGEIAGPDDVKRRLEEICAYYARHEPSSPVPMLLRRAQRLVGCDFLALMKELAPAGIDDLQRVTGPLEDS</sequence>
<dbReference type="EMBL" id="AEQV01000146">
    <property type="protein sequence ID" value="EGD08174.1"/>
    <property type="molecule type" value="Genomic_DNA"/>
</dbReference>
<dbReference type="Proteomes" id="UP000003299">
    <property type="component" value="Unassembled WGS sequence"/>
</dbReference>
<gene>
    <name evidence="2" type="ORF">XVE_3601</name>
</gene>
<proteinExistence type="predicted"/>
<name>F0BH71_9XANT</name>
<dbReference type="PANTHER" id="PTHR37951:SF1">
    <property type="entry name" value="TYPE VI SECRETION SYSTEM COMPONENT TSSA1"/>
    <property type="match status" value="1"/>
</dbReference>
<dbReference type="NCBIfam" id="TIGR03363">
    <property type="entry name" value="VI_chp_8"/>
    <property type="match status" value="1"/>
</dbReference>
<organism evidence="2 3">
    <name type="scientific">Xanthomonas vesicatoria ATCC 35937</name>
    <dbReference type="NCBI Taxonomy" id="925775"/>
    <lineage>
        <taxon>Bacteria</taxon>
        <taxon>Pseudomonadati</taxon>
        <taxon>Pseudomonadota</taxon>
        <taxon>Gammaproteobacteria</taxon>
        <taxon>Lysobacterales</taxon>
        <taxon>Lysobacteraceae</taxon>
        <taxon>Xanthomonas</taxon>
    </lineage>
</organism>
<evidence type="ECO:0000313" key="2">
    <source>
        <dbReference type="EMBL" id="EGD08174.1"/>
    </source>
</evidence>
<dbReference type="InterPro" id="IPR010657">
    <property type="entry name" value="ImpA_N"/>
</dbReference>
<evidence type="ECO:0000313" key="3">
    <source>
        <dbReference type="Proteomes" id="UP000003299"/>
    </source>
</evidence>